<dbReference type="RefSeq" id="WP_166690782.1">
    <property type="nucleotide sequence ID" value="NZ_WAEL01000001.1"/>
</dbReference>
<comment type="caution">
    <text evidence="13">The sequence shown here is derived from an EMBL/GenBank/DDBJ whole genome shotgun (WGS) entry which is preliminary data.</text>
</comment>
<keyword evidence="7" id="KW-0653">Protein transport</keyword>
<dbReference type="InterPro" id="IPR037066">
    <property type="entry name" value="Plug_dom_sf"/>
</dbReference>
<proteinExistence type="inferred from homology"/>
<name>A0ABX0QD48_9BACT</name>
<dbReference type="CDD" id="cd07341">
    <property type="entry name" value="M56_BlaR1_MecR1_like"/>
    <property type="match status" value="1"/>
</dbReference>
<feature type="transmembrane region" description="Helical" evidence="11">
    <location>
        <begin position="7"/>
        <end position="26"/>
    </location>
</feature>
<dbReference type="PANTHER" id="PTHR33446:SF2">
    <property type="entry name" value="PROTEIN TONB"/>
    <property type="match status" value="1"/>
</dbReference>
<dbReference type="PRINTS" id="PR01374">
    <property type="entry name" value="TONBPROTEIN"/>
</dbReference>
<dbReference type="Pfam" id="PF03544">
    <property type="entry name" value="TonB_C"/>
    <property type="match status" value="1"/>
</dbReference>
<keyword evidence="6 10" id="KW-0812">Transmembrane</keyword>
<dbReference type="InterPro" id="IPR008969">
    <property type="entry name" value="CarboxyPept-like_regulatory"/>
</dbReference>
<evidence type="ECO:0000256" key="8">
    <source>
        <dbReference type="ARBA" id="ARBA00022989"/>
    </source>
</evidence>
<dbReference type="SUPFAM" id="SSF56935">
    <property type="entry name" value="Porins"/>
    <property type="match status" value="1"/>
</dbReference>
<feature type="transmembrane region" description="Helical" evidence="11">
    <location>
        <begin position="99"/>
        <end position="117"/>
    </location>
</feature>
<comment type="similarity">
    <text evidence="10">Belongs to the TonB-dependent receptor family.</text>
</comment>
<evidence type="ECO:0000259" key="12">
    <source>
        <dbReference type="PROSITE" id="PS52015"/>
    </source>
</evidence>
<dbReference type="SUPFAM" id="SSF49464">
    <property type="entry name" value="Carboxypeptidase regulatory domain-like"/>
    <property type="match status" value="1"/>
</dbReference>
<dbReference type="Gene3D" id="2.60.40.1120">
    <property type="entry name" value="Carboxypeptidase-like, regulatory domain"/>
    <property type="match status" value="1"/>
</dbReference>
<dbReference type="InterPro" id="IPR051045">
    <property type="entry name" value="TonB-dependent_transducer"/>
</dbReference>
<dbReference type="InterPro" id="IPR039426">
    <property type="entry name" value="TonB-dep_rcpt-like"/>
</dbReference>
<evidence type="ECO:0000256" key="2">
    <source>
        <dbReference type="ARBA" id="ARBA00006555"/>
    </source>
</evidence>
<keyword evidence="9 10" id="KW-0472">Membrane</keyword>
<dbReference type="Pfam" id="PF13715">
    <property type="entry name" value="CarbopepD_reg_2"/>
    <property type="match status" value="1"/>
</dbReference>
<keyword evidence="10" id="KW-1134">Transmembrane beta strand</keyword>
<keyword evidence="5" id="KW-0997">Cell inner membrane</keyword>
<keyword evidence="10" id="KW-0998">Cell outer membrane</keyword>
<evidence type="ECO:0000313" key="14">
    <source>
        <dbReference type="Proteomes" id="UP000606008"/>
    </source>
</evidence>
<keyword evidence="3 10" id="KW-0813">Transport</keyword>
<protein>
    <submittedName>
        <fullName evidence="13">TonB family protein</fullName>
    </submittedName>
</protein>
<evidence type="ECO:0000256" key="1">
    <source>
        <dbReference type="ARBA" id="ARBA00004383"/>
    </source>
</evidence>
<comment type="similarity">
    <text evidence="2">Belongs to the TonB family.</text>
</comment>
<evidence type="ECO:0000313" key="13">
    <source>
        <dbReference type="EMBL" id="NID09022.1"/>
    </source>
</evidence>
<evidence type="ECO:0000256" key="10">
    <source>
        <dbReference type="PROSITE-ProRule" id="PRU01360"/>
    </source>
</evidence>
<reference evidence="13" key="1">
    <citation type="submission" date="2024-05" db="EMBL/GenBank/DDBJ databases">
        <authorList>
            <person name="Jung D.-H."/>
        </authorList>
    </citation>
    <scope>NUCLEOTIDE SEQUENCE</scope>
    <source>
        <strain evidence="13">JA-25</strain>
    </source>
</reference>
<dbReference type="SUPFAM" id="SSF74653">
    <property type="entry name" value="TolA/TonB C-terminal domain"/>
    <property type="match status" value="1"/>
</dbReference>
<dbReference type="Gene3D" id="3.30.1150.10">
    <property type="match status" value="1"/>
</dbReference>
<comment type="subcellular location">
    <subcellularLocation>
        <location evidence="1">Cell inner membrane</location>
        <topology evidence="1">Single-pass membrane protein</topology>
        <orientation evidence="1">Periplasmic side</orientation>
    </subcellularLocation>
    <subcellularLocation>
        <location evidence="10">Cell outer membrane</location>
        <topology evidence="10">Multi-pass membrane protein</topology>
    </subcellularLocation>
</comment>
<dbReference type="PROSITE" id="PS52015">
    <property type="entry name" value="TONB_CTD"/>
    <property type="match status" value="1"/>
</dbReference>
<dbReference type="InterPro" id="IPR008756">
    <property type="entry name" value="Peptidase_M56"/>
</dbReference>
<dbReference type="NCBIfam" id="TIGR01352">
    <property type="entry name" value="tonB_Cterm"/>
    <property type="match status" value="1"/>
</dbReference>
<feature type="domain" description="TonB C-terminal" evidence="12">
    <location>
        <begin position="432"/>
        <end position="528"/>
    </location>
</feature>
<evidence type="ECO:0000256" key="9">
    <source>
        <dbReference type="ARBA" id="ARBA00023136"/>
    </source>
</evidence>
<dbReference type="EMBL" id="WAEL01000001">
    <property type="protein sequence ID" value="NID09022.1"/>
    <property type="molecule type" value="Genomic_DNA"/>
</dbReference>
<dbReference type="Proteomes" id="UP000606008">
    <property type="component" value="Unassembled WGS sequence"/>
</dbReference>
<evidence type="ECO:0000256" key="6">
    <source>
        <dbReference type="ARBA" id="ARBA00022692"/>
    </source>
</evidence>
<evidence type="ECO:0000256" key="4">
    <source>
        <dbReference type="ARBA" id="ARBA00022475"/>
    </source>
</evidence>
<dbReference type="Pfam" id="PF05569">
    <property type="entry name" value="Peptidase_M56"/>
    <property type="match status" value="1"/>
</dbReference>
<accession>A0ABX0QD48</accession>
<gene>
    <name evidence="13" type="ORF">F7231_02465</name>
</gene>
<dbReference type="PANTHER" id="PTHR33446">
    <property type="entry name" value="PROTEIN TONB-RELATED"/>
    <property type="match status" value="1"/>
</dbReference>
<evidence type="ECO:0000256" key="5">
    <source>
        <dbReference type="ARBA" id="ARBA00022519"/>
    </source>
</evidence>
<evidence type="ECO:0000256" key="7">
    <source>
        <dbReference type="ARBA" id="ARBA00022927"/>
    </source>
</evidence>
<dbReference type="InterPro" id="IPR037682">
    <property type="entry name" value="TonB_C"/>
</dbReference>
<keyword evidence="8 11" id="KW-1133">Transmembrane helix</keyword>
<dbReference type="PROSITE" id="PS52016">
    <property type="entry name" value="TONB_DEPENDENT_REC_3"/>
    <property type="match status" value="1"/>
</dbReference>
<dbReference type="InterPro" id="IPR003538">
    <property type="entry name" value="TonB"/>
</dbReference>
<feature type="transmembrane region" description="Helical" evidence="11">
    <location>
        <begin position="281"/>
        <end position="299"/>
    </location>
</feature>
<dbReference type="InterPro" id="IPR006260">
    <property type="entry name" value="TonB/TolA_C"/>
</dbReference>
<feature type="transmembrane region" description="Helical" evidence="11">
    <location>
        <begin position="38"/>
        <end position="61"/>
    </location>
</feature>
<dbReference type="Gene3D" id="2.170.130.10">
    <property type="entry name" value="TonB-dependent receptor, plug domain"/>
    <property type="match status" value="1"/>
</dbReference>
<organism evidence="13 14">
    <name type="scientific">Fibrivirga algicola</name>
    <dbReference type="NCBI Taxonomy" id="2950420"/>
    <lineage>
        <taxon>Bacteria</taxon>
        <taxon>Pseudomonadati</taxon>
        <taxon>Bacteroidota</taxon>
        <taxon>Cytophagia</taxon>
        <taxon>Cytophagales</taxon>
        <taxon>Spirosomataceae</taxon>
        <taxon>Fibrivirga</taxon>
    </lineage>
</organism>
<sequence>MTPLVDYWLKANLFLILFYGCYALLLRRHTFLVLNRTYLMGSLLLAFVLPLVHIPGLTFPWPWETDVPAYTAVPLDAILVPGNATAQIETPLLPDWPVLAMWLFALVAAGLLVRTVWRTLSLLRLIQQWPAQLLEDHTLVLPDNEQTPTFSFFHYLVLNPDDARTEAVRQHELVHIRQRHSLDILVLEVVQALCWLNPALFGYRHAIRQVHEYLADRDATPQTPDHRDAYARFLVSYAFHMPTGTPDQHSLAHSFGPDRPDSPTLKQRIQMLYQQHTRRRALWKYALVVPLATALLAMTTKPEPADELPLDISPTATVHVTGLVRDHLRKPLQGANVVVRNGHQGTTTDIDGRFTIDVPGGTVLVASFVGFQAVELITPSKGNYTAVCVLKKQAVNSSAMPQANVPESITLPAPAGSNEVFTVVEEPPTFPGGNNALYAFLGSNLHYPEEARKLGIQGNVFVSFVVDTDGSIDRIRVLKGIGWGCDEEAVRVTSIMPKWTPGKQNGRSVAVQYNLPINFMLGSTSTSNSSTSDRSVTYSAQDSIKVYQNGAVRIYSPAKFPQGGSISSALIFLDDKEITEEEMQRIDPNTIQQVDILKDATTVSIYGEKGRNGVVKITTKKSVSTEKKKDR</sequence>
<evidence type="ECO:0000256" key="11">
    <source>
        <dbReference type="SAM" id="Phobius"/>
    </source>
</evidence>
<evidence type="ECO:0000256" key="3">
    <source>
        <dbReference type="ARBA" id="ARBA00022448"/>
    </source>
</evidence>
<keyword evidence="14" id="KW-1185">Reference proteome</keyword>
<keyword evidence="4" id="KW-1003">Cell membrane</keyword>